<name>A0A4S3KAM2_9GAMM</name>
<dbReference type="PANTHER" id="PTHR42993:SF1">
    <property type="entry name" value="MAOC-LIKE DEHYDRATASE DOMAIN-CONTAINING PROTEIN"/>
    <property type="match status" value="1"/>
</dbReference>
<feature type="domain" description="MaoC-like" evidence="1">
    <location>
        <begin position="12"/>
        <end position="121"/>
    </location>
</feature>
<dbReference type="AlphaFoldDB" id="A0A4S3KAM2"/>
<dbReference type="RefSeq" id="WP_133882097.1">
    <property type="nucleotide sequence ID" value="NZ_MWIN01000002.1"/>
</dbReference>
<dbReference type="InterPro" id="IPR039375">
    <property type="entry name" value="NodN-like"/>
</dbReference>
<proteinExistence type="predicted"/>
<evidence type="ECO:0000313" key="3">
    <source>
        <dbReference type="Proteomes" id="UP000295341"/>
    </source>
</evidence>
<accession>A0A4S3KAM2</accession>
<gene>
    <name evidence="2" type="ORF">DFR24_2933</name>
</gene>
<dbReference type="EMBL" id="SOBT01000009">
    <property type="protein sequence ID" value="TDU28559.1"/>
    <property type="molecule type" value="Genomic_DNA"/>
</dbReference>
<dbReference type="Gene3D" id="3.10.129.10">
    <property type="entry name" value="Hotdog Thioesterase"/>
    <property type="match status" value="1"/>
</dbReference>
<dbReference type="Proteomes" id="UP000295341">
    <property type="component" value="Unassembled WGS sequence"/>
</dbReference>
<dbReference type="PANTHER" id="PTHR42993">
    <property type="entry name" value="MAOC-LIKE DEHYDRATASE DOMAIN-CONTAINING PROTEIN"/>
    <property type="match status" value="1"/>
</dbReference>
<sequence length="155" mass="17015">MSALTMQNIAGKVGEELGVTDWTTLDQPRIHSFADCTGDRQWIHTDVERSRKESPFGGPVAHGMLTLSLLPMWLFELPAAPADAGAILNYGFDKVRFLTPVKSGSRVRARIKLVAAAPKDKGRLLLTQEYTVEIENESKPALIAELLVMLMPKAA</sequence>
<dbReference type="CDD" id="cd03450">
    <property type="entry name" value="NodN"/>
    <property type="match status" value="1"/>
</dbReference>
<dbReference type="InterPro" id="IPR002539">
    <property type="entry name" value="MaoC-like_dom"/>
</dbReference>
<dbReference type="Pfam" id="PF01575">
    <property type="entry name" value="MaoC_dehydratas"/>
    <property type="match status" value="1"/>
</dbReference>
<comment type="caution">
    <text evidence="2">The sequence shown here is derived from an EMBL/GenBank/DDBJ whole genome shotgun (WGS) entry which is preliminary data.</text>
</comment>
<dbReference type="SUPFAM" id="SSF54637">
    <property type="entry name" value="Thioesterase/thiol ester dehydrase-isomerase"/>
    <property type="match status" value="1"/>
</dbReference>
<dbReference type="OrthoDB" id="9801735at2"/>
<keyword evidence="3" id="KW-1185">Reference proteome</keyword>
<dbReference type="InterPro" id="IPR029069">
    <property type="entry name" value="HotDog_dom_sf"/>
</dbReference>
<organism evidence="2 3">
    <name type="scientific">Panacagrimonas perspica</name>
    <dbReference type="NCBI Taxonomy" id="381431"/>
    <lineage>
        <taxon>Bacteria</taxon>
        <taxon>Pseudomonadati</taxon>
        <taxon>Pseudomonadota</taxon>
        <taxon>Gammaproteobacteria</taxon>
        <taxon>Nevskiales</taxon>
        <taxon>Nevskiaceae</taxon>
        <taxon>Panacagrimonas</taxon>
    </lineage>
</organism>
<protein>
    <submittedName>
        <fullName evidence="2">Acyl dehydratase</fullName>
    </submittedName>
</protein>
<evidence type="ECO:0000313" key="2">
    <source>
        <dbReference type="EMBL" id="TDU28559.1"/>
    </source>
</evidence>
<reference evidence="2 3" key="1">
    <citation type="submission" date="2019-03" db="EMBL/GenBank/DDBJ databases">
        <title>Genomic Encyclopedia of Type Strains, Phase IV (KMG-IV): sequencing the most valuable type-strain genomes for metagenomic binning, comparative biology and taxonomic classification.</title>
        <authorList>
            <person name="Goeker M."/>
        </authorList>
    </citation>
    <scope>NUCLEOTIDE SEQUENCE [LARGE SCALE GENOMIC DNA]</scope>
    <source>
        <strain evidence="2 3">DSM 26377</strain>
    </source>
</reference>
<evidence type="ECO:0000259" key="1">
    <source>
        <dbReference type="Pfam" id="PF01575"/>
    </source>
</evidence>